<dbReference type="SUPFAM" id="SSF57903">
    <property type="entry name" value="FYVE/PHD zinc finger"/>
    <property type="match status" value="1"/>
</dbReference>
<reference evidence="6" key="1">
    <citation type="submission" date="2021-07" db="EMBL/GenBank/DDBJ databases">
        <authorList>
            <person name="Catto M.A."/>
            <person name="Jacobson A."/>
            <person name="Kennedy G."/>
            <person name="Labadie P."/>
            <person name="Hunt B.G."/>
            <person name="Srinivasan R."/>
        </authorList>
    </citation>
    <scope>NUCLEOTIDE SEQUENCE</scope>
    <source>
        <strain evidence="6">PL_HMW_Pooled</strain>
        <tissue evidence="6">Head</tissue>
    </source>
</reference>
<dbReference type="Gene3D" id="3.60.10.10">
    <property type="entry name" value="Endonuclease/exonuclease/phosphatase"/>
    <property type="match status" value="1"/>
</dbReference>
<sequence length="818" mass="93942">MGGVKKHCSKCQNVLRAGVLCTKCEKWYHNYCEKRDPNLEVDSYICNKCRKKNDEAKQDVFLDCSEEEICIDEEMDVEHLMSENARLKEIVEELGDENACQRIIISEYKDEIKKLKEHINNLEIKNMELVDKGERHWTTVTPSKRCHRPGDVNMFTIPVRNKFDAIKDPDTAQYPYSPAGASPRIKRKKKILILADSQGRGCNKKLSKELKGHYQVQSVIKPGAKFQEVVVGVDKLCQDFKEGKIAQLEVILKEMIPGIICITEHHCKHNAELVTNTIDGYTVGAIYCRKIKKFGGAAILVKNGIKFKEIDLSDITSDSVFEGAAILTNDSAILSVYRAPEDNCVIQFFEKLESAMEILCKMRKIVIICGDLNIDLHMKDHKKICIKKRLENFMDLHGMHSISNQPTRVTEFSQTAIDHIITNMPKNLYVSKCNLEVGLSDHRMQLITPTQKPTEVSGPKYNFKRIFTERKEMAFIEDLKGVDWSEIYEENIVDKKFNTFHDKFMELYDKHFPLRKCKERTSTNKDWVTTGIKITSRNYRKLCSQAKWNPTDNVKSHLKIYKRIYKRVLKCAKKLSIIEEVKTSKNMSKTVWSIINKSMGKTKAPHENIKVKVDTEIEAYSDPEKVAEAFNDFFGNVAKDLQNGNNSMGTSGRQQQQSMFLSPVTKNDVIIAIMNLKNKKCSGNDDVSDDILKKCHTEILEPLLSIIQESYQQGVYPERLKTSKILPLYKKKGEKEDVTNWRPVANITAFAKIFESIMNKKVRAYLQKFSILSESQFGFIENQSTANAIVDFIHNLYENIQSKKCVTEEMCYNGLDPI</sequence>
<proteinExistence type="predicted"/>
<feature type="coiled-coil region" evidence="4">
    <location>
        <begin position="77"/>
        <end position="132"/>
    </location>
</feature>
<evidence type="ECO:0000313" key="7">
    <source>
        <dbReference type="Proteomes" id="UP001219518"/>
    </source>
</evidence>
<dbReference type="PROSITE" id="PS01359">
    <property type="entry name" value="ZF_PHD_1"/>
    <property type="match status" value="1"/>
</dbReference>
<dbReference type="Proteomes" id="UP001219518">
    <property type="component" value="Unassembled WGS sequence"/>
</dbReference>
<comment type="caution">
    <text evidence="6">The sequence shown here is derived from an EMBL/GenBank/DDBJ whole genome shotgun (WGS) entry which is preliminary data.</text>
</comment>
<keyword evidence="2" id="KW-0863">Zinc-finger</keyword>
<gene>
    <name evidence="6" type="ORF">KUF71_008438</name>
</gene>
<dbReference type="InterPro" id="IPR005135">
    <property type="entry name" value="Endo/exonuclease/phosphatase"/>
</dbReference>
<keyword evidence="6" id="KW-0548">Nucleotidyltransferase</keyword>
<dbReference type="PANTHER" id="PTHR47510:SF3">
    <property type="entry name" value="ENDO_EXONUCLEASE_PHOSPHATASE DOMAIN-CONTAINING PROTEIN"/>
    <property type="match status" value="1"/>
</dbReference>
<dbReference type="EMBL" id="JAHWGI010000975">
    <property type="protein sequence ID" value="KAK3919289.1"/>
    <property type="molecule type" value="Genomic_DNA"/>
</dbReference>
<dbReference type="SMART" id="SM00249">
    <property type="entry name" value="PHD"/>
    <property type="match status" value="1"/>
</dbReference>
<reference evidence="6" key="2">
    <citation type="journal article" date="2023" name="BMC Genomics">
        <title>Pest status, molecular evolution, and epigenetic factors derived from the genome assembly of Frankliniella fusca, a thysanopteran phytovirus vector.</title>
        <authorList>
            <person name="Catto M.A."/>
            <person name="Labadie P.E."/>
            <person name="Jacobson A.L."/>
            <person name="Kennedy G.G."/>
            <person name="Srinivasan R."/>
            <person name="Hunt B.G."/>
        </authorList>
    </citation>
    <scope>NUCLEOTIDE SEQUENCE</scope>
    <source>
        <strain evidence="6">PL_HMW_Pooled</strain>
    </source>
</reference>
<dbReference type="InterPro" id="IPR001965">
    <property type="entry name" value="Znf_PHD"/>
</dbReference>
<accession>A0AAE1HDD7</accession>
<dbReference type="SUPFAM" id="SSF56219">
    <property type="entry name" value="DNase I-like"/>
    <property type="match status" value="1"/>
</dbReference>
<dbReference type="PANTHER" id="PTHR47510">
    <property type="entry name" value="REVERSE TRANSCRIPTASE DOMAIN-CONTAINING PROTEIN"/>
    <property type="match status" value="1"/>
</dbReference>
<dbReference type="GO" id="GO:0003964">
    <property type="term" value="F:RNA-directed DNA polymerase activity"/>
    <property type="evidence" value="ECO:0007669"/>
    <property type="project" value="UniProtKB-KW"/>
</dbReference>
<keyword evidence="4" id="KW-0175">Coiled coil</keyword>
<dbReference type="InterPro" id="IPR036691">
    <property type="entry name" value="Endo/exonu/phosph_ase_sf"/>
</dbReference>
<keyword evidence="6" id="KW-0808">Transferase</keyword>
<evidence type="ECO:0000256" key="1">
    <source>
        <dbReference type="ARBA" id="ARBA00022723"/>
    </source>
</evidence>
<keyword evidence="7" id="KW-1185">Reference proteome</keyword>
<evidence type="ECO:0000256" key="3">
    <source>
        <dbReference type="ARBA" id="ARBA00022833"/>
    </source>
</evidence>
<dbReference type="GO" id="GO:0008270">
    <property type="term" value="F:zinc ion binding"/>
    <property type="evidence" value="ECO:0007669"/>
    <property type="project" value="UniProtKB-KW"/>
</dbReference>
<evidence type="ECO:0000256" key="2">
    <source>
        <dbReference type="ARBA" id="ARBA00022771"/>
    </source>
</evidence>
<protein>
    <submittedName>
        <fullName evidence="6">RNA-directed DNA polymerase from transposon BS</fullName>
    </submittedName>
</protein>
<organism evidence="6 7">
    <name type="scientific">Frankliniella fusca</name>
    <dbReference type="NCBI Taxonomy" id="407009"/>
    <lineage>
        <taxon>Eukaryota</taxon>
        <taxon>Metazoa</taxon>
        <taxon>Ecdysozoa</taxon>
        <taxon>Arthropoda</taxon>
        <taxon>Hexapoda</taxon>
        <taxon>Insecta</taxon>
        <taxon>Pterygota</taxon>
        <taxon>Neoptera</taxon>
        <taxon>Paraneoptera</taxon>
        <taxon>Thysanoptera</taxon>
        <taxon>Terebrantia</taxon>
        <taxon>Thripoidea</taxon>
        <taxon>Thripidae</taxon>
        <taxon>Frankliniella</taxon>
    </lineage>
</organism>
<feature type="domain" description="Zinc finger PHD-type" evidence="5">
    <location>
        <begin position="7"/>
        <end position="50"/>
    </location>
</feature>
<dbReference type="Pfam" id="PF03372">
    <property type="entry name" value="Exo_endo_phos"/>
    <property type="match status" value="1"/>
</dbReference>
<evidence type="ECO:0000313" key="6">
    <source>
        <dbReference type="EMBL" id="KAK3919289.1"/>
    </source>
</evidence>
<evidence type="ECO:0000259" key="5">
    <source>
        <dbReference type="SMART" id="SM00249"/>
    </source>
</evidence>
<keyword evidence="3" id="KW-0862">Zinc</keyword>
<dbReference type="InterPro" id="IPR011011">
    <property type="entry name" value="Znf_FYVE_PHD"/>
</dbReference>
<dbReference type="InterPro" id="IPR019786">
    <property type="entry name" value="Zinc_finger_PHD-type_CS"/>
</dbReference>
<name>A0AAE1HDD7_9NEOP</name>
<dbReference type="AlphaFoldDB" id="A0AAE1HDD7"/>
<dbReference type="CDD" id="cd15517">
    <property type="entry name" value="PHD_TCF19_like"/>
    <property type="match status" value="1"/>
</dbReference>
<keyword evidence="1" id="KW-0479">Metal-binding</keyword>
<evidence type="ECO:0000256" key="4">
    <source>
        <dbReference type="SAM" id="Coils"/>
    </source>
</evidence>
<keyword evidence="6" id="KW-0695">RNA-directed DNA polymerase</keyword>